<evidence type="ECO:0000313" key="5">
    <source>
        <dbReference type="EMBL" id="KAH7297190.1"/>
    </source>
</evidence>
<evidence type="ECO:0000259" key="4">
    <source>
        <dbReference type="PROSITE" id="PS50157"/>
    </source>
</evidence>
<keyword evidence="2" id="KW-0479">Metal-binding</keyword>
<dbReference type="Gene3D" id="3.30.160.60">
    <property type="entry name" value="Classic Zinc Finger"/>
    <property type="match status" value="2"/>
</dbReference>
<keyword evidence="6" id="KW-1185">Reference proteome</keyword>
<keyword evidence="2" id="KW-0862">Zinc</keyword>
<evidence type="ECO:0000256" key="1">
    <source>
        <dbReference type="ARBA" id="ARBA00023452"/>
    </source>
</evidence>
<evidence type="ECO:0000256" key="3">
    <source>
        <dbReference type="SAM" id="MobiDB-lite"/>
    </source>
</evidence>
<dbReference type="InterPro" id="IPR036236">
    <property type="entry name" value="Znf_C2H2_sf"/>
</dbReference>
<dbReference type="GO" id="GO:0008270">
    <property type="term" value="F:zinc ion binding"/>
    <property type="evidence" value="ECO:0007669"/>
    <property type="project" value="UniProtKB-KW"/>
</dbReference>
<accession>A0A8T2RMB9</accession>
<dbReference type="PANTHER" id="PTHR45878:SF44">
    <property type="entry name" value="C2H2-TYPE DOMAIN-CONTAINING PROTEIN"/>
    <property type="match status" value="1"/>
</dbReference>
<gene>
    <name evidence="5" type="ORF">KP509_26G058000</name>
</gene>
<name>A0A8T2RMB9_CERRI</name>
<dbReference type="PROSITE" id="PS50157">
    <property type="entry name" value="ZINC_FINGER_C2H2_2"/>
    <property type="match status" value="1"/>
</dbReference>
<feature type="compositionally biased region" description="Basic and acidic residues" evidence="3">
    <location>
        <begin position="186"/>
        <end position="196"/>
    </location>
</feature>
<protein>
    <recommendedName>
        <fullName evidence="4">C2H2-type domain-containing protein</fullName>
    </recommendedName>
</protein>
<sequence>MHLRGILDDEEEEIYHKPLHDVFSPQVSACSPLHELHSSREVAVGLAATQHDLSDLFVPVNPPTMHPKLVATLRSLLTPLQSPLGNEGQRGPSVDGEKDMTVDFTLHGVELSAVEARMSPGKVERCGPSTLKAERAGMQAKETVEKKKEVGDCGLKESGSGEKGKKREYMKLRREISMPTESSAQSRKEPDEKWDGGDNEGGARTATGGEGTVDEEMEATVVPVDLIRNRRPFLCGYEGCNKTFKNPQTMKMHNKTHYPGTEVCRPQRRGPRAAFTEKTDGASLVAGSGVAGISAAAVKGGHNKKMPSRCPLCRKPFVGLYELRRHFGRKHSDGEKAHACRKCSKRFYIEVDLRDHEKLCGEPILCKCGMKFAFKCNLVTHKKAHPECQDPPPYTQLVPPSFHYDHLAGSNTITTPTSSAAVPMTDHSFPSMSSASSTFASSVCPSNAMPSSNPALHLLSSASPKPNEPFSAFTTLSSFCASSPASILASATNATSRLHRNVSAYLNQGLYAKQGSISGTADSVGTFSSEGCCSVPRHSSVSAIPPLGDVTNCFPPAAKPASLSAEYSKLGTNPIQSQSNTAIPAADYPAKRAVSLASAAKFFGSERMENINIRLAGALKVAMGILSPYDDSLNSPCASSARSKHF</sequence>
<dbReference type="SMART" id="SM00355">
    <property type="entry name" value="ZnF_C2H2"/>
    <property type="match status" value="4"/>
</dbReference>
<evidence type="ECO:0000313" key="6">
    <source>
        <dbReference type="Proteomes" id="UP000825935"/>
    </source>
</evidence>
<feature type="compositionally biased region" description="Basic and acidic residues" evidence="3">
    <location>
        <begin position="142"/>
        <end position="176"/>
    </location>
</feature>
<dbReference type="InterPro" id="IPR013087">
    <property type="entry name" value="Znf_C2H2_type"/>
</dbReference>
<dbReference type="InterPro" id="IPR043584">
    <property type="entry name" value="WIP1/2/3/4/5/6"/>
</dbReference>
<dbReference type="GO" id="GO:0003700">
    <property type="term" value="F:DNA-binding transcription factor activity"/>
    <property type="evidence" value="ECO:0007669"/>
    <property type="project" value="InterPro"/>
</dbReference>
<comment type="caution">
    <text evidence="5">The sequence shown here is derived from an EMBL/GenBank/DDBJ whole genome shotgun (WGS) entry which is preliminary data.</text>
</comment>
<organism evidence="5 6">
    <name type="scientific">Ceratopteris richardii</name>
    <name type="common">Triangle waterfern</name>
    <dbReference type="NCBI Taxonomy" id="49495"/>
    <lineage>
        <taxon>Eukaryota</taxon>
        <taxon>Viridiplantae</taxon>
        <taxon>Streptophyta</taxon>
        <taxon>Embryophyta</taxon>
        <taxon>Tracheophyta</taxon>
        <taxon>Polypodiopsida</taxon>
        <taxon>Polypodiidae</taxon>
        <taxon>Polypodiales</taxon>
        <taxon>Pteridineae</taxon>
        <taxon>Pteridaceae</taxon>
        <taxon>Parkerioideae</taxon>
        <taxon>Ceratopteris</taxon>
    </lineage>
</organism>
<proteinExistence type="inferred from homology"/>
<keyword evidence="2" id="KW-0863">Zinc-finger</keyword>
<feature type="region of interest" description="Disordered" evidence="3">
    <location>
        <begin position="120"/>
        <end position="214"/>
    </location>
</feature>
<dbReference type="EMBL" id="CM035431">
    <property type="protein sequence ID" value="KAH7297190.1"/>
    <property type="molecule type" value="Genomic_DNA"/>
</dbReference>
<evidence type="ECO:0000256" key="2">
    <source>
        <dbReference type="PROSITE-ProRule" id="PRU00042"/>
    </source>
</evidence>
<dbReference type="PROSITE" id="PS00028">
    <property type="entry name" value="ZINC_FINGER_C2H2_1"/>
    <property type="match status" value="2"/>
</dbReference>
<reference evidence="5" key="1">
    <citation type="submission" date="2021-08" db="EMBL/GenBank/DDBJ databases">
        <title>WGS assembly of Ceratopteris richardii.</title>
        <authorList>
            <person name="Marchant D.B."/>
            <person name="Chen G."/>
            <person name="Jenkins J."/>
            <person name="Shu S."/>
            <person name="Leebens-Mack J."/>
            <person name="Grimwood J."/>
            <person name="Schmutz J."/>
            <person name="Soltis P."/>
            <person name="Soltis D."/>
            <person name="Chen Z.-H."/>
        </authorList>
    </citation>
    <scope>NUCLEOTIDE SEQUENCE</scope>
    <source>
        <strain evidence="5">Whitten #5841</strain>
        <tissue evidence="5">Leaf</tissue>
    </source>
</reference>
<feature type="domain" description="C2H2-type" evidence="4">
    <location>
        <begin position="233"/>
        <end position="257"/>
    </location>
</feature>
<dbReference type="PANTHER" id="PTHR45878">
    <property type="entry name" value="ZINC FINGER PROTEIN WIP2"/>
    <property type="match status" value="1"/>
</dbReference>
<dbReference type="OrthoDB" id="2687452at2759"/>
<comment type="similarity">
    <text evidence="1">Belongs to the WIP C2H2-type zinc-finger protein family.</text>
</comment>
<dbReference type="Proteomes" id="UP000825935">
    <property type="component" value="Chromosome 26"/>
</dbReference>
<dbReference type="SUPFAM" id="SSF57667">
    <property type="entry name" value="beta-beta-alpha zinc fingers"/>
    <property type="match status" value="2"/>
</dbReference>
<dbReference type="AlphaFoldDB" id="A0A8T2RMB9"/>